<dbReference type="InterPro" id="IPR037026">
    <property type="entry name" value="Vgr_OB-fold_dom_sf"/>
</dbReference>
<name>A0A0U1HRB3_YERRO</name>
<proteinExistence type="predicted"/>
<evidence type="ECO:0000256" key="1">
    <source>
        <dbReference type="SAM" id="MobiDB-lite"/>
    </source>
</evidence>
<feature type="region of interest" description="Disordered" evidence="1">
    <location>
        <begin position="210"/>
        <end position="236"/>
    </location>
</feature>
<reference evidence="3" key="1">
    <citation type="submission" date="2015-03" db="EMBL/GenBank/DDBJ databases">
        <authorList>
            <consortium name="Pathogen Informatics"/>
            <person name="Murphy D."/>
        </authorList>
    </citation>
    <scope>NUCLEOTIDE SEQUENCE [LARGE SCALE GENOMIC DNA]</scope>
    <source>
        <strain evidence="3">68/02</strain>
    </source>
</reference>
<evidence type="ECO:0000313" key="3">
    <source>
        <dbReference type="Proteomes" id="UP000042054"/>
    </source>
</evidence>
<dbReference type="Proteomes" id="UP000042054">
    <property type="component" value="Unassembled WGS sequence"/>
</dbReference>
<protein>
    <submittedName>
        <fullName evidence="2">Bacteriophage (Baseplate assembly) protein</fullName>
    </submittedName>
</protein>
<dbReference type="OrthoDB" id="1903830at2"/>
<dbReference type="AlphaFoldDB" id="A0A0U1HRB3"/>
<dbReference type="EMBL" id="CTKE01000005">
    <property type="protein sequence ID" value="CQI88894.1"/>
    <property type="molecule type" value="Genomic_DNA"/>
</dbReference>
<dbReference type="Gene3D" id="2.40.50.230">
    <property type="entry name" value="Gp5 N-terminal domain"/>
    <property type="match status" value="1"/>
</dbReference>
<sequence length="236" mass="24935">MNNPYSQSQNQSNDSDAFASSFNKLLNSNYFIRLATVTAVRGAAPNLVVDVLPLVAEVRSSDRTIIQGSQIYNIPVWRLQRGGSAIIMDPVVGDIGLIAVSDVDISVARATRKESVPGSLRTHSQSDAIYFGGVLNGQPTQFIEFADGAINITSPNPVNITCSKATVIAPDGVEFTTPLAHFSGDIKADGNITDNAGSQSASLKTLRDKYDGHKHPVTGVQTGTSTVTSNVTDSPA</sequence>
<dbReference type="RefSeq" id="WP_050534747.1">
    <property type="nucleotide sequence ID" value="NZ_CTKE01000005.1"/>
</dbReference>
<feature type="compositionally biased region" description="Low complexity" evidence="1">
    <location>
        <begin position="217"/>
        <end position="236"/>
    </location>
</feature>
<accession>A0A0U1HRB3</accession>
<organism evidence="2 3">
    <name type="scientific">Yersinia rohdei</name>
    <dbReference type="NCBI Taxonomy" id="29485"/>
    <lineage>
        <taxon>Bacteria</taxon>
        <taxon>Pseudomonadati</taxon>
        <taxon>Pseudomonadota</taxon>
        <taxon>Gammaproteobacteria</taxon>
        <taxon>Enterobacterales</taxon>
        <taxon>Yersiniaceae</taxon>
        <taxon>Yersinia</taxon>
    </lineage>
</organism>
<gene>
    <name evidence="2" type="ORF">ERS008555_01245</name>
</gene>
<evidence type="ECO:0000313" key="2">
    <source>
        <dbReference type="EMBL" id="CQI88894.1"/>
    </source>
</evidence>